<feature type="non-terminal residue" evidence="2">
    <location>
        <position position="1"/>
    </location>
</feature>
<gene>
    <name evidence="2" type="ORF">CLF_102573</name>
</gene>
<evidence type="ECO:0000256" key="1">
    <source>
        <dbReference type="SAM" id="MobiDB-lite"/>
    </source>
</evidence>
<keyword evidence="3" id="KW-1185">Reference proteome</keyword>
<accession>G7Y854</accession>
<feature type="compositionally biased region" description="Polar residues" evidence="1">
    <location>
        <begin position="187"/>
        <end position="198"/>
    </location>
</feature>
<protein>
    <submittedName>
        <fullName evidence="2">Uncharacterized protein</fullName>
    </submittedName>
</protein>
<feature type="region of interest" description="Disordered" evidence="1">
    <location>
        <begin position="173"/>
        <end position="198"/>
    </location>
</feature>
<name>G7Y854_CLOSI</name>
<dbReference type="AlphaFoldDB" id="G7Y854"/>
<dbReference type="Proteomes" id="UP000008909">
    <property type="component" value="Unassembled WGS sequence"/>
</dbReference>
<proteinExistence type="predicted"/>
<reference key="2">
    <citation type="submission" date="2011-10" db="EMBL/GenBank/DDBJ databases">
        <title>The genome and transcriptome sequence of Clonorchis sinensis provide insights into the carcinogenic liver fluke.</title>
        <authorList>
            <person name="Wang X."/>
            <person name="Huang Y."/>
            <person name="Chen W."/>
            <person name="Liu H."/>
            <person name="Guo L."/>
            <person name="Chen Y."/>
            <person name="Luo F."/>
            <person name="Zhou W."/>
            <person name="Sun J."/>
            <person name="Mao Q."/>
            <person name="Liang P."/>
            <person name="Zhou C."/>
            <person name="Tian Y."/>
            <person name="Men J."/>
            <person name="Lv X."/>
            <person name="Huang L."/>
            <person name="Zhou J."/>
            <person name="Hu Y."/>
            <person name="Li R."/>
            <person name="Zhang F."/>
            <person name="Lei H."/>
            <person name="Li X."/>
            <person name="Hu X."/>
            <person name="Liang C."/>
            <person name="Xu J."/>
            <person name="Wu Z."/>
            <person name="Yu X."/>
        </authorList>
    </citation>
    <scope>NUCLEOTIDE SEQUENCE</scope>
    <source>
        <strain>Henan</strain>
    </source>
</reference>
<dbReference type="EMBL" id="DF142933">
    <property type="protein sequence ID" value="GAA49139.1"/>
    <property type="molecule type" value="Genomic_DNA"/>
</dbReference>
<organism evidence="2 3">
    <name type="scientific">Clonorchis sinensis</name>
    <name type="common">Chinese liver fluke</name>
    <dbReference type="NCBI Taxonomy" id="79923"/>
    <lineage>
        <taxon>Eukaryota</taxon>
        <taxon>Metazoa</taxon>
        <taxon>Spiralia</taxon>
        <taxon>Lophotrochozoa</taxon>
        <taxon>Platyhelminthes</taxon>
        <taxon>Trematoda</taxon>
        <taxon>Digenea</taxon>
        <taxon>Opisthorchiida</taxon>
        <taxon>Opisthorchiata</taxon>
        <taxon>Opisthorchiidae</taxon>
        <taxon>Clonorchis</taxon>
    </lineage>
</organism>
<sequence length="198" mass="22226">NTDCVRFALVHLGVRSTSTVDSRICECRIAERACSNTLFVTAVIFDNSAATLNDIHQFNGFQTIGVLIRLPVTETTVVYDNGSLAPQPKVLPNSAPTDWMKFTTMNYDKKDAEDCRRTMHIAHASSDEKSPRITPHQCDIVSFINPRINGEMGIQTFLLVEIRKAFHYTQPRTNNVHSHRDEMLGSQLLSSTNRSTTI</sequence>
<evidence type="ECO:0000313" key="2">
    <source>
        <dbReference type="EMBL" id="GAA49139.1"/>
    </source>
</evidence>
<reference evidence="2" key="1">
    <citation type="journal article" date="2011" name="Genome Biol.">
        <title>The draft genome of the carcinogenic human liver fluke Clonorchis sinensis.</title>
        <authorList>
            <person name="Wang X."/>
            <person name="Chen W."/>
            <person name="Huang Y."/>
            <person name="Sun J."/>
            <person name="Men J."/>
            <person name="Liu H."/>
            <person name="Luo F."/>
            <person name="Guo L."/>
            <person name="Lv X."/>
            <person name="Deng C."/>
            <person name="Zhou C."/>
            <person name="Fan Y."/>
            <person name="Li X."/>
            <person name="Huang L."/>
            <person name="Hu Y."/>
            <person name="Liang C."/>
            <person name="Hu X."/>
            <person name="Xu J."/>
            <person name="Yu X."/>
        </authorList>
    </citation>
    <scope>NUCLEOTIDE SEQUENCE [LARGE SCALE GENOMIC DNA]</scope>
    <source>
        <strain evidence="2">Henan</strain>
    </source>
</reference>
<evidence type="ECO:0000313" key="3">
    <source>
        <dbReference type="Proteomes" id="UP000008909"/>
    </source>
</evidence>